<reference evidence="1 2" key="1">
    <citation type="journal article" date="2015" name="Microbiome">
        <title>Genomic resolution of linkages in carbon, nitrogen, and sulfur cycling among widespread estuary sediment bacteria.</title>
        <authorList>
            <person name="Baker B.J."/>
            <person name="Lazar C.S."/>
            <person name="Teske A.P."/>
            <person name="Dick G.J."/>
        </authorList>
    </citation>
    <scope>NUCLEOTIDE SEQUENCE [LARGE SCALE GENOMIC DNA]</scope>
    <source>
        <strain evidence="1">SM1_77</strain>
    </source>
</reference>
<evidence type="ECO:0000313" key="1">
    <source>
        <dbReference type="EMBL" id="KPL15722.1"/>
    </source>
</evidence>
<evidence type="ECO:0000313" key="2">
    <source>
        <dbReference type="Proteomes" id="UP000050975"/>
    </source>
</evidence>
<dbReference type="AlphaFoldDB" id="A0A0S8K2A3"/>
<dbReference type="EMBL" id="LJVE01000007">
    <property type="protein sequence ID" value="KPL15722.1"/>
    <property type="molecule type" value="Genomic_DNA"/>
</dbReference>
<proteinExistence type="predicted"/>
<protein>
    <submittedName>
        <fullName evidence="1">Uncharacterized protein</fullName>
    </submittedName>
</protein>
<gene>
    <name evidence="1" type="ORF">AMJ74_00930</name>
</gene>
<accession>A0A0S8K2A3</accession>
<sequence>MRRMPLFLFIVSAFLHPCFAEFDWARLILRESTNDQASATGILKKELYDLQYDSQMRVGDFLRTHPNLETLIIEFLKHPKIDQHYLTDGTIEYGYQLPLIGGIIREILPAAQPIQLVVPMLCPTCDQPWPGDKRLPEGITLIPRENEVSDFSGIIIDCRGFTLTPCLFPKILNETLVDVYSSNFADPHNLILRGLVAYYSDEMQAKSRIGENPLLIKALGVTGEKPTDIKISSVDAQRIHSSQNKLNLLRECRVAIVFGQ</sequence>
<organism evidence="1 2">
    <name type="scientific">candidate division WOR_3 bacterium SM1_77</name>
    <dbReference type="NCBI Taxonomy" id="1703778"/>
    <lineage>
        <taxon>Bacteria</taxon>
        <taxon>Bacteria division WOR-3</taxon>
    </lineage>
</organism>
<name>A0A0S8K2A3_UNCW3</name>
<comment type="caution">
    <text evidence="1">The sequence shown here is derived from an EMBL/GenBank/DDBJ whole genome shotgun (WGS) entry which is preliminary data.</text>
</comment>
<dbReference type="Proteomes" id="UP000050975">
    <property type="component" value="Unassembled WGS sequence"/>
</dbReference>